<evidence type="ECO:0000313" key="3">
    <source>
        <dbReference type="EMBL" id="NMG17080.1"/>
    </source>
</evidence>
<feature type="non-terminal residue" evidence="3">
    <location>
        <position position="132"/>
    </location>
</feature>
<name>A0ABX1NYG2_9RHOO</name>
<sequence length="132" mass="13877">MPASSPAIRPIEFRNASLGATIAVLREAEPARLADALHMMLGGMPDFFSGDAAVLDFADLAELPARIDWTGLMSLLRRYQLQPVGVRNLPPDLAAAARQAGLAILDGAELRDRQNGAAAAPRPTPAPAPQTA</sequence>
<evidence type="ECO:0000313" key="4">
    <source>
        <dbReference type="Proteomes" id="UP000633943"/>
    </source>
</evidence>
<protein>
    <submittedName>
        <fullName evidence="3">Septum site-determining protein MinC</fullName>
    </submittedName>
</protein>
<accession>A0ABX1NYG2</accession>
<dbReference type="EMBL" id="WTVP01000058">
    <property type="protein sequence ID" value="NMG17080.1"/>
    <property type="molecule type" value="Genomic_DNA"/>
</dbReference>
<reference evidence="3 4" key="1">
    <citation type="submission" date="2019-12" db="EMBL/GenBank/DDBJ databases">
        <title>Comparative genomics gives insights into the taxonomy of the Azoarcus-Aromatoleum group and reveals separate origins of nif in the plant-associated Azoarcus and non-plant-associated Aromatoleum sub-groups.</title>
        <authorList>
            <person name="Lafos M."/>
            <person name="Maluk M."/>
            <person name="Batista M."/>
            <person name="Junghare M."/>
            <person name="Carmona M."/>
            <person name="Faoro H."/>
            <person name="Cruz L.M."/>
            <person name="Battistoni F."/>
            <person name="De Souza E."/>
            <person name="Pedrosa F."/>
            <person name="Chen W.-M."/>
            <person name="Poole P.S."/>
            <person name="Dixon R.A."/>
            <person name="James E.K."/>
        </authorList>
    </citation>
    <scope>NUCLEOTIDE SEQUENCE [LARGE SCALE GENOMIC DNA]</scope>
    <source>
        <strain evidence="3 4">PbN1</strain>
    </source>
</reference>
<dbReference type="Proteomes" id="UP000633943">
    <property type="component" value="Unassembled WGS sequence"/>
</dbReference>
<gene>
    <name evidence="3" type="ORF">GPA24_16375</name>
</gene>
<organism evidence="3 4">
    <name type="scientific">Aromatoleum bremense</name>
    <dbReference type="NCBI Taxonomy" id="76115"/>
    <lineage>
        <taxon>Bacteria</taxon>
        <taxon>Pseudomonadati</taxon>
        <taxon>Pseudomonadota</taxon>
        <taxon>Betaproteobacteria</taxon>
        <taxon>Rhodocyclales</taxon>
        <taxon>Rhodocyclaceae</taxon>
        <taxon>Aromatoleum</taxon>
    </lineage>
</organism>
<comment type="caution">
    <text evidence="3">The sequence shown here is derived from an EMBL/GenBank/DDBJ whole genome shotgun (WGS) entry which is preliminary data.</text>
</comment>
<feature type="compositionally biased region" description="Pro residues" evidence="1">
    <location>
        <begin position="122"/>
        <end position="132"/>
    </location>
</feature>
<dbReference type="Gene3D" id="3.30.70.260">
    <property type="match status" value="1"/>
</dbReference>
<proteinExistence type="predicted"/>
<dbReference type="Pfam" id="PF05209">
    <property type="entry name" value="MinC_N"/>
    <property type="match status" value="1"/>
</dbReference>
<feature type="region of interest" description="Disordered" evidence="1">
    <location>
        <begin position="113"/>
        <end position="132"/>
    </location>
</feature>
<feature type="domain" description="Septum formation inhibitor MinC N-terminal" evidence="2">
    <location>
        <begin position="11"/>
        <end position="83"/>
    </location>
</feature>
<dbReference type="InterPro" id="IPR007874">
    <property type="entry name" value="MinC_N"/>
</dbReference>
<keyword evidence="4" id="KW-1185">Reference proteome</keyword>
<evidence type="ECO:0000259" key="2">
    <source>
        <dbReference type="Pfam" id="PF05209"/>
    </source>
</evidence>
<evidence type="ECO:0000256" key="1">
    <source>
        <dbReference type="SAM" id="MobiDB-lite"/>
    </source>
</evidence>